<evidence type="ECO:0000256" key="1">
    <source>
        <dbReference type="SAM" id="MobiDB-lite"/>
    </source>
</evidence>
<reference evidence="3 4" key="1">
    <citation type="journal article" date="2011" name="J. Gen. Appl. Microbiol.">
        <title>Draft genome sequencing of the enigmatic yeast Saitoella complicata.</title>
        <authorList>
            <person name="Nishida H."/>
            <person name="Hamamoto M."/>
            <person name="Sugiyama J."/>
        </authorList>
    </citation>
    <scope>NUCLEOTIDE SEQUENCE [LARGE SCALE GENOMIC DNA]</scope>
    <source>
        <strain evidence="3 4">NRRL Y-17804</strain>
    </source>
</reference>
<evidence type="ECO:0000256" key="2">
    <source>
        <dbReference type="SAM" id="Phobius"/>
    </source>
</evidence>
<proteinExistence type="predicted"/>
<keyword evidence="2" id="KW-1133">Transmembrane helix</keyword>
<dbReference type="Proteomes" id="UP000033140">
    <property type="component" value="Unassembled WGS sequence"/>
</dbReference>
<name>A0A0E9NKI4_SAICN</name>
<organism evidence="3 4">
    <name type="scientific">Saitoella complicata (strain BCRC 22490 / CBS 7301 / JCM 7358 / NBRC 10748 / NRRL Y-17804)</name>
    <dbReference type="NCBI Taxonomy" id="698492"/>
    <lineage>
        <taxon>Eukaryota</taxon>
        <taxon>Fungi</taxon>
        <taxon>Dikarya</taxon>
        <taxon>Ascomycota</taxon>
        <taxon>Taphrinomycotina</taxon>
        <taxon>Taphrinomycotina incertae sedis</taxon>
        <taxon>Saitoella</taxon>
    </lineage>
</organism>
<sequence length="581" mass="63806">MNSNLGEQPAILDWAMIKKRAGTVLTYILPRPVAMPLTYKSTRLGNSPLLSQDHLMMNKDTAASEERILPRAHHPFRSDPSSSRRAVRFYLVAVVFGLLLFFHMASYIPKWSQGIHHSPDRPSSSERPQDTESAYRPNPDRSDNNELPFEWTGKHVQTTFSPSSRLTVRNVNYGNFCGHIFGKVEIVAGAEGDPMLVDWEVKMSEADLVDRIWIEANTEEVVLKTSHPQDNRCWGESYSRNRLKISATVALPPSVILPYVMLDFPVQSIYLDSAAEISIAEVEVHNSAGSVHGSRAGVPPKVLMTTGSIRANAGSISGHFALGSALDLRSDAGSIDVDITVLPPSSHYNYSADLKTFTSAGSGDIRVRGSARDVHAFHGASAGSYALSYPRDWQGSFDVSSRVGNAIARGVEIDGDDSMGWVGRKIWGGRRQRQGRGDVVVRVQTGSVDFSLEDSQHMVNTKSTPILEEAAHSSLIEFTSRVRIGGHGIDIFHSPYTTSIPLEILHSINSHTSKILAKRALSGPPSERASSRGCGGRPCIGQLWFTENLDSRGRLKRVRTLHHGVGDRVNTKDNDGTYESN</sequence>
<protein>
    <recommendedName>
        <fullName evidence="5">Adhesin domain-containing protein</fullName>
    </recommendedName>
</protein>
<gene>
    <name evidence="3" type="ORF">G7K_4457-t1</name>
</gene>
<feature type="transmembrane region" description="Helical" evidence="2">
    <location>
        <begin position="87"/>
        <end position="108"/>
    </location>
</feature>
<reference evidence="3 4" key="2">
    <citation type="journal article" date="2014" name="J. Gen. Appl. Microbiol.">
        <title>The early diverging ascomycetous budding yeast Saitoella complicata has three histone deacetylases belonging to the Clr6, Hos2, and Rpd3 lineages.</title>
        <authorList>
            <person name="Nishida H."/>
            <person name="Matsumoto T."/>
            <person name="Kondo S."/>
            <person name="Hamamoto M."/>
            <person name="Yoshikawa H."/>
        </authorList>
    </citation>
    <scope>NUCLEOTIDE SEQUENCE [LARGE SCALE GENOMIC DNA]</scope>
    <source>
        <strain evidence="3 4">NRRL Y-17804</strain>
    </source>
</reference>
<reference evidence="3 4" key="3">
    <citation type="journal article" date="2015" name="Genome Announc.">
        <title>Draft Genome Sequence of the Archiascomycetous Yeast Saitoella complicata.</title>
        <authorList>
            <person name="Yamauchi K."/>
            <person name="Kondo S."/>
            <person name="Hamamoto M."/>
            <person name="Takahashi Y."/>
            <person name="Ogura Y."/>
            <person name="Hayashi T."/>
            <person name="Nishida H."/>
        </authorList>
    </citation>
    <scope>NUCLEOTIDE SEQUENCE [LARGE SCALE GENOMIC DNA]</scope>
    <source>
        <strain evidence="3 4">NRRL Y-17804</strain>
    </source>
</reference>
<accession>A0A0E9NKI4</accession>
<dbReference type="AlphaFoldDB" id="A0A0E9NKI4"/>
<evidence type="ECO:0000313" key="3">
    <source>
        <dbReference type="EMBL" id="GAO50328.1"/>
    </source>
</evidence>
<evidence type="ECO:0000313" key="4">
    <source>
        <dbReference type="Proteomes" id="UP000033140"/>
    </source>
</evidence>
<dbReference type="EMBL" id="BACD03000031">
    <property type="protein sequence ID" value="GAO50328.1"/>
    <property type="molecule type" value="Genomic_DNA"/>
</dbReference>
<keyword evidence="2" id="KW-0812">Transmembrane</keyword>
<evidence type="ECO:0008006" key="5">
    <source>
        <dbReference type="Google" id="ProtNLM"/>
    </source>
</evidence>
<feature type="region of interest" description="Disordered" evidence="1">
    <location>
        <begin position="113"/>
        <end position="149"/>
    </location>
</feature>
<comment type="caution">
    <text evidence="3">The sequence shown here is derived from an EMBL/GenBank/DDBJ whole genome shotgun (WGS) entry which is preliminary data.</text>
</comment>
<keyword evidence="4" id="KW-1185">Reference proteome</keyword>
<keyword evidence="2" id="KW-0472">Membrane</keyword>
<feature type="compositionally biased region" description="Basic and acidic residues" evidence="1">
    <location>
        <begin position="117"/>
        <end position="130"/>
    </location>
</feature>